<dbReference type="InterPro" id="IPR031616">
    <property type="entry name" value="BsrE-like"/>
</dbReference>
<evidence type="ECO:0000313" key="3">
    <source>
        <dbReference type="Proteomes" id="UP000245369"/>
    </source>
</evidence>
<name>A0ABN5LJ23_9STRE</name>
<dbReference type="GeneID" id="93925014"/>
<evidence type="ECO:0000256" key="1">
    <source>
        <dbReference type="SAM" id="Phobius"/>
    </source>
</evidence>
<keyword evidence="1" id="KW-1133">Transmembrane helix</keyword>
<evidence type="ECO:0000313" key="2">
    <source>
        <dbReference type="EMBL" id="AWN21065.1"/>
    </source>
</evidence>
<sequence>MTAFEVVETETILGFAMFTIALISLCYQIFKNGKK</sequence>
<protein>
    <submittedName>
        <fullName evidence="2">Holin-like toxin</fullName>
    </submittedName>
</protein>
<gene>
    <name evidence="2" type="ORF">DK182_06770</name>
</gene>
<dbReference type="RefSeq" id="WP_002963318.1">
    <property type="nucleotide sequence ID" value="NZ_CP029490.1"/>
</dbReference>
<dbReference type="Proteomes" id="UP000245369">
    <property type="component" value="Chromosome"/>
</dbReference>
<dbReference type="EMBL" id="CP029490">
    <property type="protein sequence ID" value="AWN21065.1"/>
    <property type="molecule type" value="Genomic_DNA"/>
</dbReference>
<organism evidence="2 3">
    <name type="scientific">Streptococcus sobrinus</name>
    <dbReference type="NCBI Taxonomy" id="1310"/>
    <lineage>
        <taxon>Bacteria</taxon>
        <taxon>Bacillati</taxon>
        <taxon>Bacillota</taxon>
        <taxon>Bacilli</taxon>
        <taxon>Lactobacillales</taxon>
        <taxon>Streptococcaceae</taxon>
        <taxon>Streptococcus</taxon>
    </lineage>
</organism>
<keyword evidence="1" id="KW-0472">Membrane</keyword>
<keyword evidence="3" id="KW-1185">Reference proteome</keyword>
<feature type="transmembrane region" description="Helical" evidence="1">
    <location>
        <begin position="12"/>
        <end position="30"/>
    </location>
</feature>
<dbReference type="Pfam" id="PF16935">
    <property type="entry name" value="Hol_Tox"/>
    <property type="match status" value="1"/>
</dbReference>
<reference evidence="2 3" key="1">
    <citation type="submission" date="2018-05" db="EMBL/GenBank/DDBJ databases">
        <title>Complete genome sequences of Streptococcus sobrinus.</title>
        <authorList>
            <person name="Sales M."/>
            <person name="Jensen P.A."/>
        </authorList>
    </citation>
    <scope>NUCLEOTIDE SEQUENCE [LARGE SCALE GENOMIC DNA]</scope>
    <source>
        <strain evidence="2 3">SL1</strain>
    </source>
</reference>
<proteinExistence type="predicted"/>
<accession>A0ABN5LJ23</accession>
<keyword evidence="1" id="KW-0812">Transmembrane</keyword>